<dbReference type="InterPro" id="IPR014036">
    <property type="entry name" value="DeoR-like_C"/>
</dbReference>
<sequence length="250" mass="28528">MLAAERRQMIIDIANKDKRVLVSELSQKFQVTEETIRRDLEKLEKEGVLTRTYGGAIMNRHSNEDLPFYTRHATNLHIKQDIAQKALSYIHNGDTLMMDPSTSSIELLKILNMRQGLTVITSSIILQEFAASGHQIISTGGTLRAPSMSLVGTVAHDTARKYHVDKFIMSCKALSLDHGIMDSNEAECELKRKMIQQAEQVILLADHTKFDRTAFVHLSHFENIHVIITDQEPSDTWKQLFQEHEIELIY</sequence>
<dbReference type="InterPro" id="IPR001034">
    <property type="entry name" value="DeoR_HTH"/>
</dbReference>
<dbReference type="SMART" id="SM01134">
    <property type="entry name" value="DeoRC"/>
    <property type="match status" value="1"/>
</dbReference>
<dbReference type="SMART" id="SM00420">
    <property type="entry name" value="HTH_DEOR"/>
    <property type="match status" value="1"/>
</dbReference>
<dbReference type="Gene3D" id="3.40.50.1360">
    <property type="match status" value="1"/>
</dbReference>
<keyword evidence="1" id="KW-0805">Transcription regulation</keyword>
<dbReference type="Pfam" id="PF00455">
    <property type="entry name" value="DeoRC"/>
    <property type="match status" value="1"/>
</dbReference>
<keyword evidence="5" id="KW-1185">Reference proteome</keyword>
<dbReference type="SUPFAM" id="SSF46785">
    <property type="entry name" value="Winged helix' DNA-binding domain"/>
    <property type="match status" value="1"/>
</dbReference>
<dbReference type="RefSeq" id="WP_191801252.1">
    <property type="nucleotide sequence ID" value="NZ_JACSQL010000006.1"/>
</dbReference>
<dbReference type="InterPro" id="IPR050313">
    <property type="entry name" value="Carb_Metab_HTH_regulators"/>
</dbReference>
<dbReference type="InterPro" id="IPR037171">
    <property type="entry name" value="NagB/RpiA_transferase-like"/>
</dbReference>
<dbReference type="InterPro" id="IPR036388">
    <property type="entry name" value="WH-like_DNA-bd_sf"/>
</dbReference>
<comment type="caution">
    <text evidence="4">The sequence shown here is derived from an EMBL/GenBank/DDBJ whole genome shotgun (WGS) entry which is preliminary data.</text>
</comment>
<dbReference type="PANTHER" id="PTHR30363">
    <property type="entry name" value="HTH-TYPE TRANSCRIPTIONAL REGULATOR SRLR-RELATED"/>
    <property type="match status" value="1"/>
</dbReference>
<organism evidence="4 5">
    <name type="scientific">Paenibacillus gallinarum</name>
    <dbReference type="NCBI Taxonomy" id="2762232"/>
    <lineage>
        <taxon>Bacteria</taxon>
        <taxon>Bacillati</taxon>
        <taxon>Bacillota</taxon>
        <taxon>Bacilli</taxon>
        <taxon>Bacillales</taxon>
        <taxon>Paenibacillaceae</taxon>
        <taxon>Paenibacillus</taxon>
    </lineage>
</organism>
<evidence type="ECO:0000313" key="4">
    <source>
        <dbReference type="EMBL" id="MBD7969346.1"/>
    </source>
</evidence>
<name>A0ABR8T0Q2_9BACL</name>
<evidence type="ECO:0000259" key="3">
    <source>
        <dbReference type="PROSITE" id="PS51000"/>
    </source>
</evidence>
<evidence type="ECO:0000313" key="5">
    <source>
        <dbReference type="Proteomes" id="UP000608071"/>
    </source>
</evidence>
<protein>
    <submittedName>
        <fullName evidence="4">DeoR/GlpR transcriptional regulator</fullName>
    </submittedName>
</protein>
<gene>
    <name evidence="4" type="ORF">H9647_14825</name>
</gene>
<dbReference type="PRINTS" id="PR00037">
    <property type="entry name" value="HTHLACR"/>
</dbReference>
<evidence type="ECO:0000256" key="1">
    <source>
        <dbReference type="ARBA" id="ARBA00023015"/>
    </source>
</evidence>
<dbReference type="Gene3D" id="1.10.10.10">
    <property type="entry name" value="Winged helix-like DNA-binding domain superfamily/Winged helix DNA-binding domain"/>
    <property type="match status" value="1"/>
</dbReference>
<proteinExistence type="predicted"/>
<dbReference type="Pfam" id="PF08220">
    <property type="entry name" value="HTH_DeoR"/>
    <property type="match status" value="1"/>
</dbReference>
<dbReference type="InterPro" id="IPR036390">
    <property type="entry name" value="WH_DNA-bd_sf"/>
</dbReference>
<dbReference type="PROSITE" id="PS51000">
    <property type="entry name" value="HTH_DEOR_2"/>
    <property type="match status" value="1"/>
</dbReference>
<dbReference type="EMBL" id="JACSQL010000006">
    <property type="protein sequence ID" value="MBD7969346.1"/>
    <property type="molecule type" value="Genomic_DNA"/>
</dbReference>
<dbReference type="Proteomes" id="UP000608071">
    <property type="component" value="Unassembled WGS sequence"/>
</dbReference>
<dbReference type="SUPFAM" id="SSF100950">
    <property type="entry name" value="NagB/RpiA/CoA transferase-like"/>
    <property type="match status" value="1"/>
</dbReference>
<keyword evidence="2" id="KW-0804">Transcription</keyword>
<evidence type="ECO:0000256" key="2">
    <source>
        <dbReference type="ARBA" id="ARBA00023163"/>
    </source>
</evidence>
<reference evidence="4 5" key="1">
    <citation type="submission" date="2020-08" db="EMBL/GenBank/DDBJ databases">
        <title>A Genomic Blueprint of the Chicken Gut Microbiome.</title>
        <authorList>
            <person name="Gilroy R."/>
            <person name="Ravi A."/>
            <person name="Getino M."/>
            <person name="Pursley I."/>
            <person name="Horton D.L."/>
            <person name="Alikhan N.-F."/>
            <person name="Baker D."/>
            <person name="Gharbi K."/>
            <person name="Hall N."/>
            <person name="Watson M."/>
            <person name="Adriaenssens E.M."/>
            <person name="Foster-Nyarko E."/>
            <person name="Jarju S."/>
            <person name="Secka A."/>
            <person name="Antonio M."/>
            <person name="Oren A."/>
            <person name="Chaudhuri R."/>
            <person name="La Ragione R.M."/>
            <person name="Hildebrand F."/>
            <person name="Pallen M.J."/>
        </authorList>
    </citation>
    <scope>NUCLEOTIDE SEQUENCE [LARGE SCALE GENOMIC DNA]</scope>
    <source>
        <strain evidence="4 5">Sa2BVA9</strain>
    </source>
</reference>
<dbReference type="PANTHER" id="PTHR30363:SF44">
    <property type="entry name" value="AGA OPERON TRANSCRIPTIONAL REPRESSOR-RELATED"/>
    <property type="match status" value="1"/>
</dbReference>
<feature type="domain" description="HTH deoR-type" evidence="3">
    <location>
        <begin position="3"/>
        <end position="58"/>
    </location>
</feature>
<accession>A0ABR8T0Q2</accession>